<feature type="transmembrane region" description="Helical" evidence="2">
    <location>
        <begin position="132"/>
        <end position="150"/>
    </location>
</feature>
<organism evidence="4 5">
    <name type="scientific">Marasmius oreades</name>
    <name type="common">fairy-ring Marasmius</name>
    <dbReference type="NCBI Taxonomy" id="181124"/>
    <lineage>
        <taxon>Eukaryota</taxon>
        <taxon>Fungi</taxon>
        <taxon>Dikarya</taxon>
        <taxon>Basidiomycota</taxon>
        <taxon>Agaricomycotina</taxon>
        <taxon>Agaricomycetes</taxon>
        <taxon>Agaricomycetidae</taxon>
        <taxon>Agaricales</taxon>
        <taxon>Marasmiineae</taxon>
        <taxon>Marasmiaceae</taxon>
        <taxon>Marasmius</taxon>
    </lineage>
</organism>
<reference evidence="4" key="1">
    <citation type="journal article" date="2021" name="Genome Biol. Evol.">
        <title>The assembled and annotated genome of the fairy-ring fungus Marasmius oreades.</title>
        <authorList>
            <person name="Hiltunen M."/>
            <person name="Ament-Velasquez S.L."/>
            <person name="Johannesson H."/>
        </authorList>
    </citation>
    <scope>NUCLEOTIDE SEQUENCE</scope>
    <source>
        <strain evidence="4">03SP1</strain>
    </source>
</reference>
<feature type="transmembrane region" description="Helical" evidence="2">
    <location>
        <begin position="188"/>
        <end position="211"/>
    </location>
</feature>
<dbReference type="GeneID" id="66069145"/>
<accession>A0A9P7V0I1</accession>
<keyword evidence="2" id="KW-1133">Transmembrane helix</keyword>
<proteinExistence type="predicted"/>
<feature type="compositionally biased region" description="Basic and acidic residues" evidence="1">
    <location>
        <begin position="847"/>
        <end position="865"/>
    </location>
</feature>
<evidence type="ECO:0000256" key="2">
    <source>
        <dbReference type="SAM" id="Phobius"/>
    </source>
</evidence>
<evidence type="ECO:0000256" key="1">
    <source>
        <dbReference type="SAM" id="MobiDB-lite"/>
    </source>
</evidence>
<protein>
    <recommendedName>
        <fullName evidence="3">DUF6535 domain-containing protein</fullName>
    </recommendedName>
</protein>
<keyword evidence="2" id="KW-0472">Membrane</keyword>
<gene>
    <name evidence="4" type="ORF">E1B28_000069</name>
</gene>
<evidence type="ECO:0000313" key="4">
    <source>
        <dbReference type="EMBL" id="KAG7098095.1"/>
    </source>
</evidence>
<evidence type="ECO:0000313" key="5">
    <source>
        <dbReference type="Proteomes" id="UP001049176"/>
    </source>
</evidence>
<feature type="domain" description="DUF6535" evidence="3">
    <location>
        <begin position="42"/>
        <end position="213"/>
    </location>
</feature>
<dbReference type="Proteomes" id="UP001049176">
    <property type="component" value="Chromosome 1"/>
</dbReference>
<name>A0A9P7V0I1_9AGAR</name>
<keyword evidence="2" id="KW-0812">Transmembrane</keyword>
<evidence type="ECO:0000259" key="3">
    <source>
        <dbReference type="Pfam" id="PF20153"/>
    </source>
</evidence>
<dbReference type="InterPro" id="IPR045338">
    <property type="entry name" value="DUF6535"/>
</dbReference>
<comment type="caution">
    <text evidence="4">The sequence shown here is derived from an EMBL/GenBank/DDBJ whole genome shotgun (WGS) entry which is preliminary data.</text>
</comment>
<feature type="transmembrane region" description="Helical" evidence="2">
    <location>
        <begin position="66"/>
        <end position="83"/>
    </location>
</feature>
<feature type="transmembrane region" description="Helical" evidence="2">
    <location>
        <begin position="217"/>
        <end position="239"/>
    </location>
</feature>
<feature type="region of interest" description="Disordered" evidence="1">
    <location>
        <begin position="807"/>
        <end position="889"/>
    </location>
</feature>
<keyword evidence="5" id="KW-1185">Reference proteome</keyword>
<dbReference type="AlphaFoldDB" id="A0A9P7V0I1"/>
<dbReference type="OrthoDB" id="3221808at2759"/>
<sequence length="889" mass="102136">MQAPSDPTLKLLYEFLIKKEEEKRIDFPPDPESAKPTLQESWAAITKTVVAFDEDMVGGYKEDIDTLLVFAGLFSAVVTAFTIESYQWLKENPQDTTVTLLQQISYWQMNGTALPQPPTFTPSSSDIRINTFWFLSLIIALVDALFALLCKQWVREHKRQINTRTPGQALALRWLRYQSFERWHVPKILASLPILLEVALFLFFTGVLELLWSRHPIPFGFALFVVGAAMLFYFITTFLPGISIVQQVLQTYPYFAQDWSFLQPKDIDCLPLINFVCPYKSPQSWLMFQLLSATYHLPFCRRSLFSFLCWFHQYWSISQDDLNKIITKNVLKPSSWTTLDLSIVERFSRIAYCPDLYELMGFRWLVQETCDIPSMLPHLQNVLDELPIHLVMHTIFDLWGSPVGFNLNKSLKGFSVTRSDNDLFGDHLSTHDLNLAFQILCFQHLLVTFDHNFLTHTFPKQGATHLWHCLKESQSSQFNQAFFCPDTLLLALHKDWRKEALDFHMQHWDELDYKSQLDLIQRLTRSILSFIKLGRDIGSTTLASNSGLDFLMFLHNKICGRRNFFQLRSQHEGWIEVLKHLRNIHGLPPSHFKPVLGYFPPFMDELRDLLKDASTPPSVLVPVLDSYEKCWDRVDKLWEKKKLILMLSTHIQHASHSLMLNILNPESANKDSSQEPLHAPPPSSIIFSEQGLDFLTFINKKLIEEPELVHYCTYTAIQRWVNALDCIHDLRSFEPIPKYRRWTGESLGWWKAERTHTGVEAGGNPEGDGSNRIEDDGIRSTDAPTFGTSRGLHTGNVAGSMEAVGYEKDDSNAGDKARLSSHNNKQPGDGTEAVRTCNTFSQTSSGNEHHSKADITKGKGKDPYNHIRQRRKSEDEHEMFGGPDAENNV</sequence>
<feature type="compositionally biased region" description="Basic and acidic residues" evidence="1">
    <location>
        <begin position="807"/>
        <end position="818"/>
    </location>
</feature>
<dbReference type="RefSeq" id="XP_043014565.1">
    <property type="nucleotide sequence ID" value="XM_043145866.1"/>
</dbReference>
<feature type="compositionally biased region" description="Polar residues" evidence="1">
    <location>
        <begin position="836"/>
        <end position="846"/>
    </location>
</feature>
<dbReference type="Pfam" id="PF20153">
    <property type="entry name" value="DUF6535"/>
    <property type="match status" value="1"/>
</dbReference>
<dbReference type="EMBL" id="CM032181">
    <property type="protein sequence ID" value="KAG7098095.1"/>
    <property type="molecule type" value="Genomic_DNA"/>
</dbReference>
<dbReference type="KEGG" id="more:E1B28_000069"/>